<dbReference type="Gene3D" id="1.10.30.50">
    <property type="match status" value="1"/>
</dbReference>
<dbReference type="Proteomes" id="UP000002362">
    <property type="component" value="Plasmid LkipL4719"/>
</dbReference>
<dbReference type="OrthoDB" id="9811997at2"/>
<dbReference type="InterPro" id="IPR002711">
    <property type="entry name" value="HNH"/>
</dbReference>
<organism evidence="2 3">
    <name type="scientific">Leuconostoc kimchii (strain IMSNU 11154 / KCTC 2386 / IH25)</name>
    <dbReference type="NCBI Taxonomy" id="762051"/>
    <lineage>
        <taxon>Bacteria</taxon>
        <taxon>Bacillati</taxon>
        <taxon>Bacillota</taxon>
        <taxon>Bacilli</taxon>
        <taxon>Lactobacillales</taxon>
        <taxon>Lactobacillaceae</taxon>
        <taxon>Leuconostoc</taxon>
    </lineage>
</organism>
<dbReference type="Pfam" id="PF01844">
    <property type="entry name" value="HNH"/>
    <property type="match status" value="1"/>
</dbReference>
<keyword evidence="2" id="KW-0614">Plasmid</keyword>
<evidence type="ECO:0000313" key="2">
    <source>
        <dbReference type="EMBL" id="ADG39494.1"/>
    </source>
</evidence>
<reference evidence="2 3" key="1">
    <citation type="journal article" date="2010" name="J. Bacteriol.">
        <title>Complete genome sequence analysis of Leuconostoc kimchii IMSNU 11154.</title>
        <authorList>
            <person name="Oh H.M."/>
            <person name="Cho Y.J."/>
            <person name="Kim B.K."/>
            <person name="Roe J.H."/>
            <person name="Kang S.O."/>
            <person name="Nahm B.H."/>
            <person name="Jeong G."/>
            <person name="Han H.U."/>
            <person name="Chun J."/>
        </authorList>
    </citation>
    <scope>NUCLEOTIDE SEQUENCE [LARGE SCALE GENOMIC DNA]</scope>
    <source>
        <strain evidence="3">IMSNU 11154 / KCTC 2386 / IH25</strain>
        <plasmid evidence="2 3">LkipL4719</plasmid>
    </source>
</reference>
<dbReference type="CDD" id="cd00085">
    <property type="entry name" value="HNHc"/>
    <property type="match status" value="1"/>
</dbReference>
<dbReference type="REBASE" id="26024">
    <property type="entry name" value="LkiORF10576P"/>
</dbReference>
<dbReference type="HOGENOM" id="CLU_058772_0_0_9"/>
<dbReference type="EMBL" id="CP001755">
    <property type="protein sequence ID" value="ADG39494.1"/>
    <property type="molecule type" value="Genomic_DNA"/>
</dbReference>
<keyword evidence="2" id="KW-0378">Hydrolase</keyword>
<dbReference type="Pfam" id="PF26348">
    <property type="entry name" value="SRA_ScoMcrA"/>
    <property type="match status" value="1"/>
</dbReference>
<sequence>MDKNNLLITGDVYSNAQIMEIFRVSNSGGIRFSTKTRSLVIFSFHQSVNQKDVPYQDSWEKDTLHYTGQGKEGDQALTRNNKKIVEANQDNITIHLFESFVSREYIYRGIVYLSNNPYKVSELDANHNYRLVYKFPLTIKNGNGELPLSIIQSHTIQQDKHLQKLPQSKLAEMAQEISRSNHEFHKNNPNDKASSRFVNTISFERSPYIANYVKHIANGYCSLCEQLAPFLDKYNQPFLHAHHINYLSDGGEDTIENCIAVCPNCHAKIHALNDPKDKEILLSKVRNR</sequence>
<dbReference type="GO" id="GO:0004519">
    <property type="term" value="F:endonuclease activity"/>
    <property type="evidence" value="ECO:0007669"/>
    <property type="project" value="UniProtKB-KW"/>
</dbReference>
<dbReference type="AlphaFoldDB" id="D5SZP5"/>
<dbReference type="RefSeq" id="WP_013102122.1">
    <property type="nucleotide sequence ID" value="NC_014133.1"/>
</dbReference>
<name>D5SZP5_LEUKI</name>
<feature type="domain" description="HNH nuclease" evidence="1">
    <location>
        <begin position="208"/>
        <end position="267"/>
    </location>
</feature>
<dbReference type="InterPro" id="IPR003615">
    <property type="entry name" value="HNH_nuc"/>
</dbReference>
<dbReference type="GO" id="GO:0008270">
    <property type="term" value="F:zinc ion binding"/>
    <property type="evidence" value="ECO:0007669"/>
    <property type="project" value="InterPro"/>
</dbReference>
<keyword evidence="2" id="KW-0540">Nuclease</keyword>
<protein>
    <submittedName>
        <fullName evidence="2">Putative restriction endonuclease</fullName>
    </submittedName>
</protein>
<gene>
    <name evidence="2" type="ordered locus">LKI_10576</name>
</gene>
<evidence type="ECO:0000259" key="1">
    <source>
        <dbReference type="SMART" id="SM00507"/>
    </source>
</evidence>
<dbReference type="SMART" id="SM00507">
    <property type="entry name" value="HNHc"/>
    <property type="match status" value="1"/>
</dbReference>
<dbReference type="PATRIC" id="fig|762051.18.peg.2099"/>
<proteinExistence type="predicted"/>
<evidence type="ECO:0000313" key="3">
    <source>
        <dbReference type="Proteomes" id="UP000002362"/>
    </source>
</evidence>
<accession>D5SZP5</accession>
<geneLocation type="plasmid" evidence="2 3">
    <name>LkipL4719</name>
</geneLocation>
<dbReference type="KEGG" id="lki:LKI_10576"/>
<keyword evidence="2" id="KW-0255">Endonuclease</keyword>
<dbReference type="InterPro" id="IPR058712">
    <property type="entry name" value="SRA_ScoMcrA"/>
</dbReference>
<dbReference type="GO" id="GO:0003676">
    <property type="term" value="F:nucleic acid binding"/>
    <property type="evidence" value="ECO:0007669"/>
    <property type="project" value="InterPro"/>
</dbReference>